<sequence>MADDEKTRWAIDVMTAWAHAERDDFMHDRIDEYLSEPGGAPGLITGLVNLSSLLLMGLEATTGKATPEILQAIASTLSRHEHTPGDS</sequence>
<dbReference type="KEGG" id="many:MANY_05780"/>
<gene>
    <name evidence="1" type="ORF">MANY_05780</name>
</gene>
<dbReference type="Proteomes" id="UP000467249">
    <property type="component" value="Chromosome"/>
</dbReference>
<evidence type="ECO:0000313" key="1">
    <source>
        <dbReference type="EMBL" id="BBZ75241.1"/>
    </source>
</evidence>
<dbReference type="EMBL" id="AP022620">
    <property type="protein sequence ID" value="BBZ75241.1"/>
    <property type="molecule type" value="Genomic_DNA"/>
</dbReference>
<dbReference type="AlphaFoldDB" id="A0A6N4W760"/>
<name>A0A6N4W760_9MYCO</name>
<protein>
    <submittedName>
        <fullName evidence="1">Uncharacterized protein</fullName>
    </submittedName>
</protein>
<keyword evidence="2" id="KW-1185">Reference proteome</keyword>
<organism evidence="1 2">
    <name type="scientific">Mycolicibacterium anyangense</name>
    <dbReference type="NCBI Taxonomy" id="1431246"/>
    <lineage>
        <taxon>Bacteria</taxon>
        <taxon>Bacillati</taxon>
        <taxon>Actinomycetota</taxon>
        <taxon>Actinomycetes</taxon>
        <taxon>Mycobacteriales</taxon>
        <taxon>Mycobacteriaceae</taxon>
        <taxon>Mycolicibacterium</taxon>
    </lineage>
</organism>
<dbReference type="RefSeq" id="WP_163802863.1">
    <property type="nucleotide sequence ID" value="NZ_AP022620.1"/>
</dbReference>
<accession>A0A6N4W760</accession>
<evidence type="ECO:0000313" key="2">
    <source>
        <dbReference type="Proteomes" id="UP000467249"/>
    </source>
</evidence>
<proteinExistence type="predicted"/>
<reference evidence="1 2" key="1">
    <citation type="journal article" date="2019" name="Emerg. Microbes Infect.">
        <title>Comprehensive subspecies identification of 175 nontuberculous mycobacteria species based on 7547 genomic profiles.</title>
        <authorList>
            <person name="Matsumoto Y."/>
            <person name="Kinjo T."/>
            <person name="Motooka D."/>
            <person name="Nabeya D."/>
            <person name="Jung N."/>
            <person name="Uechi K."/>
            <person name="Horii T."/>
            <person name="Iida T."/>
            <person name="Fujita J."/>
            <person name="Nakamura S."/>
        </authorList>
    </citation>
    <scope>NUCLEOTIDE SEQUENCE [LARGE SCALE GENOMIC DNA]</scope>
    <source>
        <strain evidence="1 2">JCM 30275</strain>
    </source>
</reference>